<dbReference type="Pfam" id="PF25954">
    <property type="entry name" value="Beta-barrel_RND_2"/>
    <property type="match status" value="1"/>
</dbReference>
<dbReference type="PANTHER" id="PTHR30097:SF15">
    <property type="entry name" value="CATION EFFLUX SYSTEM PROTEIN CUSB"/>
    <property type="match status" value="1"/>
</dbReference>
<dbReference type="Gene3D" id="2.40.420.20">
    <property type="match status" value="1"/>
</dbReference>
<keyword evidence="4" id="KW-1185">Reference proteome</keyword>
<dbReference type="Proteomes" id="UP000092987">
    <property type="component" value="Unassembled WGS sequence"/>
</dbReference>
<protein>
    <submittedName>
        <fullName evidence="3">Cation efflux system protein CusB</fullName>
    </submittedName>
</protein>
<dbReference type="InterPro" id="IPR058792">
    <property type="entry name" value="Beta-barrel_RND_2"/>
</dbReference>
<dbReference type="Gene3D" id="2.40.30.170">
    <property type="match status" value="1"/>
</dbReference>
<dbReference type="InterPro" id="IPR051909">
    <property type="entry name" value="MFP_Cation_Efflux"/>
</dbReference>
<comment type="caution">
    <text evidence="3">The sequence shown here is derived from an EMBL/GenBank/DDBJ whole genome shotgun (WGS) entry which is preliminary data.</text>
</comment>
<dbReference type="EMBL" id="LLKQ01000001">
    <property type="protein sequence ID" value="OCL94967.1"/>
    <property type="molecule type" value="Genomic_DNA"/>
</dbReference>
<dbReference type="SUPFAM" id="SSF111369">
    <property type="entry name" value="HlyD-like secretion proteins"/>
    <property type="match status" value="1"/>
</dbReference>
<evidence type="ECO:0000313" key="4">
    <source>
        <dbReference type="Proteomes" id="UP000092987"/>
    </source>
</evidence>
<organism evidence="3 4">
    <name type="scientific">Aliarcobacter thereius LMG 24486</name>
    <dbReference type="NCBI Taxonomy" id="1032240"/>
    <lineage>
        <taxon>Bacteria</taxon>
        <taxon>Pseudomonadati</taxon>
        <taxon>Campylobacterota</taxon>
        <taxon>Epsilonproteobacteria</taxon>
        <taxon>Campylobacterales</taxon>
        <taxon>Arcobacteraceae</taxon>
        <taxon>Aliarcobacter</taxon>
    </lineage>
</organism>
<dbReference type="RefSeq" id="WP_066176228.1">
    <property type="nucleotide sequence ID" value="NZ_CP035926.1"/>
</dbReference>
<gene>
    <name evidence="3" type="primary">cusB</name>
    <name evidence="3" type="ORF">AA347_00413</name>
</gene>
<evidence type="ECO:0000313" key="3">
    <source>
        <dbReference type="EMBL" id="OCL94967.1"/>
    </source>
</evidence>
<name>A0A1C7WQE2_9BACT</name>
<feature type="domain" description="CusB-like beta-barrel" evidence="2">
    <location>
        <begin position="174"/>
        <end position="248"/>
    </location>
</feature>
<dbReference type="PANTHER" id="PTHR30097">
    <property type="entry name" value="CATION EFFLUX SYSTEM PROTEIN CUSB"/>
    <property type="match status" value="1"/>
</dbReference>
<proteinExistence type="predicted"/>
<sequence>MKKILLILFLLLQYNFAEILDAKQLFNIEKIKAKEKKITQSKSFYGLTKIDESKVVDIVSRFDGYITYLNTNKNYMDIKKGELLYKIYSPEISSSIAELEIAKEINKDIENKVSGKLINLNIDKNEQERLIKSNNKDVFVKSNVDGIITQKNVNNQSFIEKGKTIFQISQIDSLWFIASVYQEDLSFIKTNMKANIKLDGLENPINAKVDFIYPVIDDSKKTVDIRFIIDNKSRNILPSMFGKVELIKEEREVLSLPRSAVIKRADEYFVFIPKSNGDFEPKKIEAKRVSKELYEVYSGISKEDEVINNSLFLYDADAMTNRLYDVNDEEW</sequence>
<evidence type="ECO:0000259" key="2">
    <source>
        <dbReference type="Pfam" id="PF25954"/>
    </source>
</evidence>
<evidence type="ECO:0000256" key="1">
    <source>
        <dbReference type="ARBA" id="ARBA00022448"/>
    </source>
</evidence>
<reference evidence="3 4" key="1">
    <citation type="submission" date="2015-10" db="EMBL/GenBank/DDBJ databases">
        <authorList>
            <person name="Rovetto F.F."/>
            <person name="Cocolin L.L."/>
            <person name="Illeghems K.K."/>
            <person name="Van Nieuwerbuegh F.F."/>
            <person name="Houf K.K."/>
        </authorList>
    </citation>
    <scope>NUCLEOTIDE SEQUENCE [LARGE SCALE GENOMIC DNA]</scope>
    <source>
        <strain evidence="3 4">LMG 24486</strain>
    </source>
</reference>
<keyword evidence="1" id="KW-0813">Transport</keyword>
<accession>A0A1C7WQE2</accession>